<proteinExistence type="predicted"/>
<keyword evidence="2" id="KW-1185">Reference proteome</keyword>
<evidence type="ECO:0000313" key="2">
    <source>
        <dbReference type="Proteomes" id="UP000053593"/>
    </source>
</evidence>
<dbReference type="Proteomes" id="UP000053593">
    <property type="component" value="Unassembled WGS sequence"/>
</dbReference>
<accession>A0A0D0B7F5</accession>
<protein>
    <submittedName>
        <fullName evidence="1">Unplaced genomic scaffold GYMLUscaffold_198, whole genome shotgun sequence</fullName>
    </submittedName>
</protein>
<gene>
    <name evidence="1" type="ORF">GYMLUDRAFT_65465</name>
</gene>
<reference evidence="1 2" key="1">
    <citation type="submission" date="2014-04" db="EMBL/GenBank/DDBJ databases">
        <title>Evolutionary Origins and Diversification of the Mycorrhizal Mutualists.</title>
        <authorList>
            <consortium name="DOE Joint Genome Institute"/>
            <consortium name="Mycorrhizal Genomics Consortium"/>
            <person name="Kohler A."/>
            <person name="Kuo A."/>
            <person name="Nagy L.G."/>
            <person name="Floudas D."/>
            <person name="Copeland A."/>
            <person name="Barry K.W."/>
            <person name="Cichocki N."/>
            <person name="Veneault-Fourrey C."/>
            <person name="LaButti K."/>
            <person name="Lindquist E.A."/>
            <person name="Lipzen A."/>
            <person name="Lundell T."/>
            <person name="Morin E."/>
            <person name="Murat C."/>
            <person name="Riley R."/>
            <person name="Ohm R."/>
            <person name="Sun H."/>
            <person name="Tunlid A."/>
            <person name="Henrissat B."/>
            <person name="Grigoriev I.V."/>
            <person name="Hibbett D.S."/>
            <person name="Martin F."/>
        </authorList>
    </citation>
    <scope>NUCLEOTIDE SEQUENCE [LARGE SCALE GENOMIC DNA]</scope>
    <source>
        <strain evidence="1 2">FD-317 M1</strain>
    </source>
</reference>
<dbReference type="AlphaFoldDB" id="A0A0D0B7F5"/>
<organism evidence="1 2">
    <name type="scientific">Collybiopsis luxurians FD-317 M1</name>
    <dbReference type="NCBI Taxonomy" id="944289"/>
    <lineage>
        <taxon>Eukaryota</taxon>
        <taxon>Fungi</taxon>
        <taxon>Dikarya</taxon>
        <taxon>Basidiomycota</taxon>
        <taxon>Agaricomycotina</taxon>
        <taxon>Agaricomycetes</taxon>
        <taxon>Agaricomycetidae</taxon>
        <taxon>Agaricales</taxon>
        <taxon>Marasmiineae</taxon>
        <taxon>Omphalotaceae</taxon>
        <taxon>Collybiopsis</taxon>
        <taxon>Collybiopsis luxurians</taxon>
    </lineage>
</organism>
<dbReference type="OrthoDB" id="3268967at2759"/>
<name>A0A0D0B7F5_9AGAR</name>
<dbReference type="HOGENOM" id="CLU_2292009_0_0_1"/>
<sequence length="101" mass="11175">MGFPWETQPEPACPDQPSHLQAWLNAPCVSSILTVTADASFLSDIKVGYDQDDFVKKILSSGFQIPGVEQSNGLCHSERTYSHSHMTPVDILEQTNPMQIL</sequence>
<dbReference type="EMBL" id="KN834946">
    <property type="protein sequence ID" value="KIK49976.1"/>
    <property type="molecule type" value="Genomic_DNA"/>
</dbReference>
<evidence type="ECO:0000313" key="1">
    <source>
        <dbReference type="EMBL" id="KIK49976.1"/>
    </source>
</evidence>